<dbReference type="NCBIfam" id="TIGR01615">
    <property type="entry name" value="A_thal_3542"/>
    <property type="match status" value="1"/>
</dbReference>
<dbReference type="OrthoDB" id="548115at2759"/>
<sequence length="295" mass="32025">MEIPRKTAAGAISSRTKQTRDSLSLWGDGNGWATGGGSCSSSGSDHEALHSLVHAFFDCDVSDSHPPPDSDADEKSEEYRLDEAAQFVSEVILDDGDRFRLRLLSDVRDAADALAALRPTGSGFRRAVMARLRELGYNAGVCKVSWEGSGGLVPGNYEYVDVVAAEEAEKAEKAEEVRYLVDLSFAAEFRVARASEKYEQLVSRLPEVMVARPEMVRRVVRTVGDAARRSLRQQGMPVPPWRKGRYMMSKWLGPYRRTVNAVPASAGASASGGGGAKCRTVGFTAAVNSTTRVKF</sequence>
<evidence type="ECO:0000313" key="2">
    <source>
        <dbReference type="EMBL" id="KAG6485747.1"/>
    </source>
</evidence>
<evidence type="ECO:0000256" key="1">
    <source>
        <dbReference type="SAM" id="MobiDB-lite"/>
    </source>
</evidence>
<dbReference type="PANTHER" id="PTHR31579">
    <property type="entry name" value="OS03G0796600 PROTEIN"/>
    <property type="match status" value="1"/>
</dbReference>
<protein>
    <recommendedName>
        <fullName evidence="4">DUF506 family protein</fullName>
    </recommendedName>
</protein>
<dbReference type="PANTHER" id="PTHR31579:SF84">
    <property type="entry name" value="F21O3.6 PROTEIN"/>
    <property type="match status" value="1"/>
</dbReference>
<dbReference type="InterPro" id="IPR006502">
    <property type="entry name" value="PDDEXK-like"/>
</dbReference>
<comment type="caution">
    <text evidence="2">The sequence shown here is derived from an EMBL/GenBank/DDBJ whole genome shotgun (WGS) entry which is preliminary data.</text>
</comment>
<proteinExistence type="predicted"/>
<dbReference type="Proteomes" id="UP000734854">
    <property type="component" value="Unassembled WGS sequence"/>
</dbReference>
<reference evidence="2 3" key="1">
    <citation type="submission" date="2020-08" db="EMBL/GenBank/DDBJ databases">
        <title>Plant Genome Project.</title>
        <authorList>
            <person name="Zhang R.-G."/>
        </authorList>
    </citation>
    <scope>NUCLEOTIDE SEQUENCE [LARGE SCALE GENOMIC DNA]</scope>
    <source>
        <tissue evidence="2">Rhizome</tissue>
    </source>
</reference>
<evidence type="ECO:0008006" key="4">
    <source>
        <dbReference type="Google" id="ProtNLM"/>
    </source>
</evidence>
<dbReference type="AlphaFoldDB" id="A0A8J5KDJ7"/>
<gene>
    <name evidence="2" type="ORF">ZIOFF_054312</name>
</gene>
<organism evidence="2 3">
    <name type="scientific">Zingiber officinale</name>
    <name type="common">Ginger</name>
    <name type="synonym">Amomum zingiber</name>
    <dbReference type="NCBI Taxonomy" id="94328"/>
    <lineage>
        <taxon>Eukaryota</taxon>
        <taxon>Viridiplantae</taxon>
        <taxon>Streptophyta</taxon>
        <taxon>Embryophyta</taxon>
        <taxon>Tracheophyta</taxon>
        <taxon>Spermatophyta</taxon>
        <taxon>Magnoliopsida</taxon>
        <taxon>Liliopsida</taxon>
        <taxon>Zingiberales</taxon>
        <taxon>Zingiberaceae</taxon>
        <taxon>Zingiber</taxon>
    </lineage>
</organism>
<keyword evidence="3" id="KW-1185">Reference proteome</keyword>
<name>A0A8J5KDJ7_ZINOF</name>
<evidence type="ECO:0000313" key="3">
    <source>
        <dbReference type="Proteomes" id="UP000734854"/>
    </source>
</evidence>
<dbReference type="EMBL" id="JACMSC010000015">
    <property type="protein sequence ID" value="KAG6485747.1"/>
    <property type="molecule type" value="Genomic_DNA"/>
</dbReference>
<feature type="region of interest" description="Disordered" evidence="1">
    <location>
        <begin position="1"/>
        <end position="25"/>
    </location>
</feature>
<accession>A0A8J5KDJ7</accession>
<dbReference type="Pfam" id="PF04720">
    <property type="entry name" value="PDDEXK_6"/>
    <property type="match status" value="1"/>
</dbReference>